<dbReference type="InterPro" id="IPR027357">
    <property type="entry name" value="DOCKER_dom"/>
</dbReference>
<gene>
    <name evidence="4" type="ORF">ACOC_LOCUS4912</name>
</gene>
<dbReference type="SUPFAM" id="SSF55729">
    <property type="entry name" value="Acyl-CoA N-acyltransferases (Nat)"/>
    <property type="match status" value="1"/>
</dbReference>
<dbReference type="GO" id="GO:0016747">
    <property type="term" value="F:acyltransferase activity, transferring groups other than amino-acyl groups"/>
    <property type="evidence" value="ECO:0007669"/>
    <property type="project" value="InterPro"/>
</dbReference>
<proteinExistence type="inferred from homology"/>
<dbReference type="PROSITE" id="PS51186">
    <property type="entry name" value="GNAT"/>
    <property type="match status" value="1"/>
</dbReference>
<comment type="similarity">
    <text evidence="1">Belongs to the DOCK family.</text>
</comment>
<dbReference type="STRING" id="334426.A0A158PG75"/>
<dbReference type="GO" id="GO:0005085">
    <property type="term" value="F:guanyl-nucleotide exchange factor activity"/>
    <property type="evidence" value="ECO:0007669"/>
    <property type="project" value="InterPro"/>
</dbReference>
<dbReference type="EMBL" id="UYYA01003836">
    <property type="protein sequence ID" value="VDM56497.1"/>
    <property type="molecule type" value="Genomic_DNA"/>
</dbReference>
<reference evidence="6" key="1">
    <citation type="submission" date="2016-04" db="UniProtKB">
        <authorList>
            <consortium name="WormBaseParasite"/>
        </authorList>
    </citation>
    <scope>IDENTIFICATION</scope>
</reference>
<dbReference type="Pfam" id="PF20422">
    <property type="entry name" value="DHR-2_Lobe_B"/>
    <property type="match status" value="1"/>
</dbReference>
<dbReference type="PANTHER" id="PTHR23317">
    <property type="entry name" value="DEDICATOR OF CYTOKINESIS DOCK"/>
    <property type="match status" value="1"/>
</dbReference>
<name>A0A158PG75_ANGCS</name>
<evidence type="ECO:0000259" key="2">
    <source>
        <dbReference type="PROSITE" id="PS51186"/>
    </source>
</evidence>
<dbReference type="OMA" id="KLCFRDF"/>
<keyword evidence="5" id="KW-1185">Reference proteome</keyword>
<dbReference type="PROSITE" id="PS51651">
    <property type="entry name" value="DOCKER"/>
    <property type="match status" value="1"/>
</dbReference>
<dbReference type="FunFam" id="1.20.58.740:FF:000002">
    <property type="entry name" value="Dedicator of cytokinesis protein 7"/>
    <property type="match status" value="1"/>
</dbReference>
<dbReference type="InterPro" id="IPR046773">
    <property type="entry name" value="DOCKER_Lobe_C"/>
</dbReference>
<dbReference type="InterPro" id="IPR000182">
    <property type="entry name" value="GNAT_dom"/>
</dbReference>
<sequence>MELFLQFVLSLQYYFLQIVEPIVREWRDYRRLSTIHARISDALARIEPTVSVVEDTADAWMSPLMSADKRCFGTYFRVGFYGTRFGDLDGEEYIYKEAPFTKLSEISHRLETFYTDRFGSDVVEVIKDSNNVVRALLNPLKAYLQITYVEPYFDKWERRRRPTHFERSHNVRRHVISLLFIYATPFTRDGKAHGDLKDQYKRRTILSTQYSFPYVKTRIRVVEREQKVLQPIQVAIEDVEKKTRELSAAVAQNPPDAKMLQMVLQGCIGTTVNQGPIQVANVFLTDVALNEHGKPVDKFQNKLRLCFRDFSKKCADALILNKQLILPDQLAYQSELQKNYIEFTRRMAPVMGGGGGGGDHSAEKQIITHVERAIAVATEVGPARFIVRLEYIFDPQVLTEDIVGDVPDGFAVRPLKIHDYDNGFLELLAQLTFVGEVTRDAFEDRFKRIRRTTPQSYYIVVIECLSSGRLVGTATLVLEWKFIHRVGCRGRVEDVVVDKNLRGRKMGALLNRTLVALARQVGVYKLSLECKDALIPFYELYGYKKDIGNNFLVQRFDKDLREIEIPCGNEEEFTNHTHLKWDKEWMFHKLPKVILVID</sequence>
<evidence type="ECO:0000313" key="6">
    <source>
        <dbReference type="WBParaSite" id="ACOC_0000491101-mRNA-1"/>
    </source>
</evidence>
<accession>A0A158PG75</accession>
<dbReference type="AlphaFoldDB" id="A0A158PG75"/>
<dbReference type="GO" id="GO:0007264">
    <property type="term" value="P:small GTPase-mediated signal transduction"/>
    <property type="evidence" value="ECO:0007669"/>
    <property type="project" value="InterPro"/>
</dbReference>
<reference evidence="4 5" key="2">
    <citation type="submission" date="2018-11" db="EMBL/GenBank/DDBJ databases">
        <authorList>
            <consortium name="Pathogen Informatics"/>
        </authorList>
    </citation>
    <scope>NUCLEOTIDE SEQUENCE [LARGE SCALE GENOMIC DNA]</scope>
    <source>
        <strain evidence="4 5">Costa Rica</strain>
    </source>
</reference>
<dbReference type="PANTHER" id="PTHR23317:SF76">
    <property type="entry name" value="LD20667P"/>
    <property type="match status" value="1"/>
</dbReference>
<evidence type="ECO:0000256" key="1">
    <source>
        <dbReference type="PROSITE-ProRule" id="PRU00984"/>
    </source>
</evidence>
<dbReference type="InterPro" id="IPR043162">
    <property type="entry name" value="DOCK_C_lobe_C"/>
</dbReference>
<organism evidence="6">
    <name type="scientific">Angiostrongylus costaricensis</name>
    <name type="common">Nematode worm</name>
    <dbReference type="NCBI Taxonomy" id="334426"/>
    <lineage>
        <taxon>Eukaryota</taxon>
        <taxon>Metazoa</taxon>
        <taxon>Ecdysozoa</taxon>
        <taxon>Nematoda</taxon>
        <taxon>Chromadorea</taxon>
        <taxon>Rhabditida</taxon>
        <taxon>Rhabditina</taxon>
        <taxon>Rhabditomorpha</taxon>
        <taxon>Strongyloidea</taxon>
        <taxon>Metastrongylidae</taxon>
        <taxon>Angiostrongylus</taxon>
    </lineage>
</organism>
<dbReference type="InterPro" id="IPR016181">
    <property type="entry name" value="Acyl_CoA_acyltransferase"/>
</dbReference>
<dbReference type="Pfam" id="PF20421">
    <property type="entry name" value="DHR-2_Lobe_C"/>
    <property type="match status" value="1"/>
</dbReference>
<protein>
    <submittedName>
        <fullName evidence="6">DOCKER domain-containing protein</fullName>
    </submittedName>
</protein>
<dbReference type="Gene3D" id="3.40.630.30">
    <property type="match status" value="1"/>
</dbReference>
<dbReference type="Proteomes" id="UP000267027">
    <property type="component" value="Unassembled WGS sequence"/>
</dbReference>
<evidence type="ECO:0000259" key="3">
    <source>
        <dbReference type="PROSITE" id="PS51651"/>
    </source>
</evidence>
<dbReference type="InterPro" id="IPR046770">
    <property type="entry name" value="DOCKER_Lobe_B"/>
</dbReference>
<dbReference type="WBParaSite" id="ACOC_0000491101-mRNA-1">
    <property type="protein sequence ID" value="ACOC_0000491101-mRNA-1"/>
    <property type="gene ID" value="ACOC_0000491101"/>
</dbReference>
<dbReference type="Gene3D" id="1.20.58.740">
    <property type="match status" value="1"/>
</dbReference>
<dbReference type="OrthoDB" id="10039976at2759"/>
<evidence type="ECO:0000313" key="4">
    <source>
        <dbReference type="EMBL" id="VDM56497.1"/>
    </source>
</evidence>
<dbReference type="Pfam" id="PF00583">
    <property type="entry name" value="Acetyltransf_1"/>
    <property type="match status" value="1"/>
</dbReference>
<feature type="domain" description="DOCKER" evidence="3">
    <location>
        <begin position="1"/>
        <end position="356"/>
    </location>
</feature>
<evidence type="ECO:0000313" key="5">
    <source>
        <dbReference type="Proteomes" id="UP000267027"/>
    </source>
</evidence>
<dbReference type="InterPro" id="IPR026791">
    <property type="entry name" value="DOCK"/>
</dbReference>
<feature type="domain" description="N-acetyltransferase" evidence="2">
    <location>
        <begin position="410"/>
        <end position="566"/>
    </location>
</feature>